<comment type="subcellular location">
    <subcellularLocation>
        <location evidence="8">Cell projection</location>
        <location evidence="8">Kinocilium</location>
    </subcellularLocation>
    <subcellularLocation>
        <location evidence="1">Cytoplasm</location>
        <location evidence="1">Cytoskeleton</location>
        <location evidence="1">Flagellum axoneme</location>
    </subcellularLocation>
</comment>
<accession>A0A7S3B292</accession>
<keyword evidence="4" id="KW-0282">Flagellum</keyword>
<proteinExistence type="inferred from homology"/>
<evidence type="ECO:0000256" key="10">
    <source>
        <dbReference type="ARBA" id="ARBA00041080"/>
    </source>
</evidence>
<dbReference type="GO" id="GO:0035082">
    <property type="term" value="P:axoneme assembly"/>
    <property type="evidence" value="ECO:0007669"/>
    <property type="project" value="InterPro"/>
</dbReference>
<keyword evidence="2" id="KW-0963">Cytoplasm</keyword>
<name>A0A7S3B292_9EUKA</name>
<keyword evidence="6" id="KW-0206">Cytoskeleton</keyword>
<dbReference type="GO" id="GO:0044458">
    <property type="term" value="P:motile cilium assembly"/>
    <property type="evidence" value="ECO:0007669"/>
    <property type="project" value="TreeGrafter"/>
</dbReference>
<comment type="similarity">
    <text evidence="9">Belongs to the flagellar radial spoke RSP9 family.</text>
</comment>
<organism evidence="11">
    <name type="scientific">Haptolina ericina</name>
    <dbReference type="NCBI Taxonomy" id="156174"/>
    <lineage>
        <taxon>Eukaryota</taxon>
        <taxon>Haptista</taxon>
        <taxon>Haptophyta</taxon>
        <taxon>Prymnesiophyceae</taxon>
        <taxon>Prymnesiales</taxon>
        <taxon>Prymnesiaceae</taxon>
        <taxon>Haptolina</taxon>
    </lineage>
</organism>
<evidence type="ECO:0000313" key="11">
    <source>
        <dbReference type="EMBL" id="CAE0122088.1"/>
    </source>
</evidence>
<evidence type="ECO:0000256" key="9">
    <source>
        <dbReference type="ARBA" id="ARBA00038319"/>
    </source>
</evidence>
<dbReference type="InterPro" id="IPR055316">
    <property type="entry name" value="RSP9"/>
</dbReference>
<keyword evidence="5" id="KW-0969">Cilium</keyword>
<keyword evidence="7" id="KW-0966">Cell projection</keyword>
<keyword evidence="3" id="KW-0970">Cilium biogenesis/degradation</keyword>
<evidence type="ECO:0000256" key="6">
    <source>
        <dbReference type="ARBA" id="ARBA00023212"/>
    </source>
</evidence>
<evidence type="ECO:0000256" key="7">
    <source>
        <dbReference type="ARBA" id="ARBA00023273"/>
    </source>
</evidence>
<reference evidence="11" key="1">
    <citation type="submission" date="2021-01" db="EMBL/GenBank/DDBJ databases">
        <authorList>
            <person name="Corre E."/>
            <person name="Pelletier E."/>
            <person name="Niang G."/>
            <person name="Scheremetjew M."/>
            <person name="Finn R."/>
            <person name="Kale V."/>
            <person name="Holt S."/>
            <person name="Cochrane G."/>
            <person name="Meng A."/>
            <person name="Brown T."/>
            <person name="Cohen L."/>
        </authorList>
    </citation>
    <scope>NUCLEOTIDE SEQUENCE</scope>
    <source>
        <strain evidence="11">CCMP281</strain>
    </source>
</reference>
<evidence type="ECO:0000256" key="1">
    <source>
        <dbReference type="ARBA" id="ARBA00004611"/>
    </source>
</evidence>
<protein>
    <recommendedName>
        <fullName evidence="10">Radial spoke head protein 9 homolog</fullName>
    </recommendedName>
</protein>
<dbReference type="AlphaFoldDB" id="A0A7S3B292"/>
<dbReference type="EMBL" id="HBHX01041076">
    <property type="protein sequence ID" value="CAE0122088.1"/>
    <property type="molecule type" value="Transcribed_RNA"/>
</dbReference>
<dbReference type="GO" id="GO:0060294">
    <property type="term" value="P:cilium movement involved in cell motility"/>
    <property type="evidence" value="ECO:0007669"/>
    <property type="project" value="TreeGrafter"/>
</dbReference>
<evidence type="ECO:0000256" key="2">
    <source>
        <dbReference type="ARBA" id="ARBA00022490"/>
    </source>
</evidence>
<dbReference type="PANTHER" id="PTHR22069:SF0">
    <property type="entry name" value="RADIAL SPOKE HEAD PROTEIN 9 HOMOLOG"/>
    <property type="match status" value="1"/>
</dbReference>
<sequence>MAHVSAVTKVGIPASTGNVLSIAHAAGLQSSFPLLAKRNKFSKVLFFGRITGKAGDYLIAMGLEDSWLAGKKFFWCQDGVSWGELQKPTAEDKANCAKLPANMMLSGDPSTQVTLPAEPVGEEEEEVEPPKVDEIVRLAVIVEAIDAEAAMAPVGALSQSSTGAVTDNRAYTGIDKPMAMSSAGYVFINKSKPKDALAPTAKKALDFLVSCDELVPKGALCPTFDEASGCVAVRNLVWPGFLAYTFPGSNYWGYCYFGTGEKNADIAFMLH</sequence>
<evidence type="ECO:0000256" key="5">
    <source>
        <dbReference type="ARBA" id="ARBA00023069"/>
    </source>
</evidence>
<dbReference type="GO" id="GO:0005930">
    <property type="term" value="C:axoneme"/>
    <property type="evidence" value="ECO:0007669"/>
    <property type="project" value="TreeGrafter"/>
</dbReference>
<evidence type="ECO:0000256" key="3">
    <source>
        <dbReference type="ARBA" id="ARBA00022794"/>
    </source>
</evidence>
<gene>
    <name evidence="11" type="ORF">HERI1096_LOCUS22789</name>
</gene>
<evidence type="ECO:0000256" key="8">
    <source>
        <dbReference type="ARBA" id="ARBA00037822"/>
    </source>
</evidence>
<dbReference type="PANTHER" id="PTHR22069">
    <property type="entry name" value="MITOCHONDRIAL RIBOSOMAL PROTEIN S18"/>
    <property type="match status" value="1"/>
</dbReference>
<evidence type="ECO:0000256" key="4">
    <source>
        <dbReference type="ARBA" id="ARBA00022846"/>
    </source>
</evidence>